<comment type="caution">
    <text evidence="2">The sequence shown here is derived from an EMBL/GenBank/DDBJ whole genome shotgun (WGS) entry which is preliminary data.</text>
</comment>
<proteinExistence type="predicted"/>
<keyword evidence="3" id="KW-1185">Reference proteome</keyword>
<organism evidence="2 3">
    <name type="scientific">Tanacetum coccineum</name>
    <dbReference type="NCBI Taxonomy" id="301880"/>
    <lineage>
        <taxon>Eukaryota</taxon>
        <taxon>Viridiplantae</taxon>
        <taxon>Streptophyta</taxon>
        <taxon>Embryophyta</taxon>
        <taxon>Tracheophyta</taxon>
        <taxon>Spermatophyta</taxon>
        <taxon>Magnoliopsida</taxon>
        <taxon>eudicotyledons</taxon>
        <taxon>Gunneridae</taxon>
        <taxon>Pentapetalae</taxon>
        <taxon>asterids</taxon>
        <taxon>campanulids</taxon>
        <taxon>Asterales</taxon>
        <taxon>Asteraceae</taxon>
        <taxon>Asteroideae</taxon>
        <taxon>Anthemideae</taxon>
        <taxon>Anthemidinae</taxon>
        <taxon>Tanacetum</taxon>
    </lineage>
</organism>
<reference evidence="2" key="1">
    <citation type="journal article" date="2022" name="Int. J. Mol. Sci.">
        <title>Draft Genome of Tanacetum Coccineum: Genomic Comparison of Closely Related Tanacetum-Family Plants.</title>
        <authorList>
            <person name="Yamashiro T."/>
            <person name="Shiraishi A."/>
            <person name="Nakayama K."/>
            <person name="Satake H."/>
        </authorList>
    </citation>
    <scope>NUCLEOTIDE SEQUENCE</scope>
</reference>
<gene>
    <name evidence="2" type="ORF">Tco_0874104</name>
</gene>
<dbReference type="EMBL" id="BQNB010013393">
    <property type="protein sequence ID" value="GJT15398.1"/>
    <property type="molecule type" value="Genomic_DNA"/>
</dbReference>
<evidence type="ECO:0000313" key="2">
    <source>
        <dbReference type="EMBL" id="GJT15398.1"/>
    </source>
</evidence>
<evidence type="ECO:0000313" key="3">
    <source>
        <dbReference type="Proteomes" id="UP001151760"/>
    </source>
</evidence>
<protein>
    <submittedName>
        <fullName evidence="2">Uncharacterized protein</fullName>
    </submittedName>
</protein>
<name>A0ABQ5BLF3_9ASTR</name>
<keyword evidence="1" id="KW-0175">Coiled coil</keyword>
<feature type="coiled-coil region" evidence="1">
    <location>
        <begin position="12"/>
        <end position="46"/>
    </location>
</feature>
<evidence type="ECO:0000256" key="1">
    <source>
        <dbReference type="SAM" id="Coils"/>
    </source>
</evidence>
<sequence length="298" mass="34488">MDDIVWEKNAQFADFEKEINSLKQTLSEQLKEKELLTKTFNVLKNESKEKETKNIDKEIALEKKVKELNNIVYKMALGFQNHFYLKKAQQIRPMLYDGSVIAKETNVISIADSEETLMLEEESRSKMLLKQSDPMVLEKKVNIKPINYAELNRLSEDFGKHFVPQQELSDEQAFWLQTSHPNTNQSASSPVKIEAPRELPKCFKIQKKQFLIENDRLLDQIISQDIVNIVVNVNTSVNVNSYVATNDSVNYVKNCNKCLELEAELIKQHNMVAKDKYNRLLKSFSKLEQHCISLALAM</sequence>
<dbReference type="Proteomes" id="UP001151760">
    <property type="component" value="Unassembled WGS sequence"/>
</dbReference>
<accession>A0ABQ5BLF3</accession>
<reference evidence="2" key="2">
    <citation type="submission" date="2022-01" db="EMBL/GenBank/DDBJ databases">
        <authorList>
            <person name="Yamashiro T."/>
            <person name="Shiraishi A."/>
            <person name="Satake H."/>
            <person name="Nakayama K."/>
        </authorList>
    </citation>
    <scope>NUCLEOTIDE SEQUENCE</scope>
</reference>